<dbReference type="InterPro" id="IPR013783">
    <property type="entry name" value="Ig-like_fold"/>
</dbReference>
<feature type="region of interest" description="Disordered" evidence="1">
    <location>
        <begin position="366"/>
        <end position="433"/>
    </location>
</feature>
<comment type="caution">
    <text evidence="3">The sequence shown here is derived from an EMBL/GenBank/DDBJ whole genome shotgun (WGS) entry which is preliminary data.</text>
</comment>
<reference evidence="3" key="1">
    <citation type="submission" date="2023-08" db="EMBL/GenBank/DDBJ databases">
        <authorList>
            <person name="Chen Y."/>
            <person name="Shah S."/>
            <person name="Dougan E. K."/>
            <person name="Thang M."/>
            <person name="Chan C."/>
        </authorList>
    </citation>
    <scope>NUCLEOTIDE SEQUENCE</scope>
</reference>
<gene>
    <name evidence="3" type="ORF">EVOR1521_LOCUS27502</name>
</gene>
<evidence type="ECO:0000259" key="2">
    <source>
        <dbReference type="PROSITE" id="PS51166"/>
    </source>
</evidence>
<keyword evidence="4" id="KW-1185">Reference proteome</keyword>
<dbReference type="Gene3D" id="2.60.40.10">
    <property type="entry name" value="Immunoglobulins"/>
    <property type="match status" value="1"/>
</dbReference>
<evidence type="ECO:0000313" key="4">
    <source>
        <dbReference type="Proteomes" id="UP001178507"/>
    </source>
</evidence>
<feature type="compositionally biased region" description="Basic and acidic residues" evidence="1">
    <location>
        <begin position="370"/>
        <end position="399"/>
    </location>
</feature>
<dbReference type="Proteomes" id="UP001178507">
    <property type="component" value="Unassembled WGS sequence"/>
</dbReference>
<protein>
    <recommendedName>
        <fullName evidence="2">CBM20 domain-containing protein</fullName>
    </recommendedName>
</protein>
<evidence type="ECO:0000256" key="1">
    <source>
        <dbReference type="SAM" id="MobiDB-lite"/>
    </source>
</evidence>
<feature type="domain" description="CBM20" evidence="2">
    <location>
        <begin position="1"/>
        <end position="103"/>
    </location>
</feature>
<dbReference type="SUPFAM" id="SSF57997">
    <property type="entry name" value="Tropomyosin"/>
    <property type="match status" value="1"/>
</dbReference>
<dbReference type="SUPFAM" id="SSF49452">
    <property type="entry name" value="Starch-binding domain-like"/>
    <property type="match status" value="1"/>
</dbReference>
<dbReference type="InterPro" id="IPR013784">
    <property type="entry name" value="Carb-bd-like_fold"/>
</dbReference>
<feature type="compositionally biased region" description="Pro residues" evidence="1">
    <location>
        <begin position="424"/>
        <end position="433"/>
    </location>
</feature>
<evidence type="ECO:0000313" key="3">
    <source>
        <dbReference type="EMBL" id="CAJ1405226.1"/>
    </source>
</evidence>
<dbReference type="SMART" id="SM01065">
    <property type="entry name" value="CBM_2"/>
    <property type="match status" value="1"/>
</dbReference>
<dbReference type="InterPro" id="IPR002044">
    <property type="entry name" value="CBM20"/>
</dbReference>
<dbReference type="GO" id="GO:2001070">
    <property type="term" value="F:starch binding"/>
    <property type="evidence" value="ECO:0007669"/>
    <property type="project" value="InterPro"/>
</dbReference>
<feature type="compositionally biased region" description="Low complexity" evidence="1">
    <location>
        <begin position="414"/>
        <end position="423"/>
    </location>
</feature>
<name>A0AA36JHM6_9DINO</name>
<proteinExistence type="predicted"/>
<dbReference type="EMBL" id="CAUJNA010003574">
    <property type="protein sequence ID" value="CAJ1405226.1"/>
    <property type="molecule type" value="Genomic_DNA"/>
</dbReference>
<organism evidence="3 4">
    <name type="scientific">Effrenium voratum</name>
    <dbReference type="NCBI Taxonomy" id="2562239"/>
    <lineage>
        <taxon>Eukaryota</taxon>
        <taxon>Sar</taxon>
        <taxon>Alveolata</taxon>
        <taxon>Dinophyceae</taxon>
        <taxon>Suessiales</taxon>
        <taxon>Symbiodiniaceae</taxon>
        <taxon>Effrenium</taxon>
    </lineage>
</organism>
<dbReference type="AlphaFoldDB" id="A0AA36JHM6"/>
<accession>A0AA36JHM6</accession>
<dbReference type="PROSITE" id="PS51166">
    <property type="entry name" value="CBM20"/>
    <property type="match status" value="1"/>
</dbReference>
<sequence length="568" mass="64221">MNFSVSISDWEEGQRIFMVGDPEELGSWVIEKGLPLRSFDRGQTFTATLPLDFLNKGSFAYKYVRADAIPEWERGANREWRKPERPLRCGYPSLTMNDGSFRSGQPMGDENANKIGYFASNAAAKDWTQSHLASIRADLHESETRVQRMIKMESERLQQLFNRAQHEISDLAVKVKGRPQRTPEVTQQGISYANIQHMIKTEASKACEQILQSKLGAWEEHFRRLIDDSNAQISEVIDELDEKVGMIKIETDETCAQCQADLGVQCDRLQCKIDAVSAMVPSLEKVVEECGPVTQETIGDLDKKIQTMKGELDVRCARLQHKIDAVSTSVPSPEKVAEVMEKTIGDVYKKIARLEREISDVAARMPRSTKVPEAEARLERSERRMAGKTLEERAVEVELRPPGVGQPKVDLLEVPGSSSGADPGPDPAPVGLPPPLASSFTREEPFAGDVLQAARIPSATPPLAPASRRLWEGPAAPEFEGHRRPPRPEDPELRRLTLQVEQDLWAARNTNLPVQDRKKLLQKVFLKIHPDKNKDLDTHECMTWFEQWKQKHLEWYFDPHDVPDRRLS</sequence>
<dbReference type="Pfam" id="PF00686">
    <property type="entry name" value="CBM_20"/>
    <property type="match status" value="1"/>
</dbReference>